<reference evidence="1" key="2">
    <citation type="journal article" date="2022" name="New Phytol.">
        <title>Evolutionary transition to the ectomycorrhizal habit in the genomes of a hyperdiverse lineage of mushroom-forming fungi.</title>
        <authorList>
            <person name="Looney B."/>
            <person name="Miyauchi S."/>
            <person name="Morin E."/>
            <person name="Drula E."/>
            <person name="Courty P.E."/>
            <person name="Kohler A."/>
            <person name="Kuo A."/>
            <person name="LaButti K."/>
            <person name="Pangilinan J."/>
            <person name="Lipzen A."/>
            <person name="Riley R."/>
            <person name="Andreopoulos W."/>
            <person name="He G."/>
            <person name="Johnson J."/>
            <person name="Nolan M."/>
            <person name="Tritt A."/>
            <person name="Barry K.W."/>
            <person name="Grigoriev I.V."/>
            <person name="Nagy L.G."/>
            <person name="Hibbett D."/>
            <person name="Henrissat B."/>
            <person name="Matheny P.B."/>
            <person name="Labbe J."/>
            <person name="Martin F.M."/>
        </authorList>
    </citation>
    <scope>NUCLEOTIDE SEQUENCE</scope>
    <source>
        <strain evidence="1">EC-137</strain>
    </source>
</reference>
<organism evidence="1 2">
    <name type="scientific">Vararia minispora EC-137</name>
    <dbReference type="NCBI Taxonomy" id="1314806"/>
    <lineage>
        <taxon>Eukaryota</taxon>
        <taxon>Fungi</taxon>
        <taxon>Dikarya</taxon>
        <taxon>Basidiomycota</taxon>
        <taxon>Agaricomycotina</taxon>
        <taxon>Agaricomycetes</taxon>
        <taxon>Russulales</taxon>
        <taxon>Lachnocladiaceae</taxon>
        <taxon>Vararia</taxon>
    </lineage>
</organism>
<accession>A0ACB8QUW7</accession>
<reference evidence="1" key="1">
    <citation type="submission" date="2021-02" db="EMBL/GenBank/DDBJ databases">
        <authorList>
            <consortium name="DOE Joint Genome Institute"/>
            <person name="Ahrendt S."/>
            <person name="Looney B.P."/>
            <person name="Miyauchi S."/>
            <person name="Morin E."/>
            <person name="Drula E."/>
            <person name="Courty P.E."/>
            <person name="Chicoki N."/>
            <person name="Fauchery L."/>
            <person name="Kohler A."/>
            <person name="Kuo A."/>
            <person name="Labutti K."/>
            <person name="Pangilinan J."/>
            <person name="Lipzen A."/>
            <person name="Riley R."/>
            <person name="Andreopoulos W."/>
            <person name="He G."/>
            <person name="Johnson J."/>
            <person name="Barry K.W."/>
            <person name="Grigoriev I.V."/>
            <person name="Nagy L."/>
            <person name="Hibbett D."/>
            <person name="Henrissat B."/>
            <person name="Matheny P.B."/>
            <person name="Labbe J."/>
            <person name="Martin F."/>
        </authorList>
    </citation>
    <scope>NUCLEOTIDE SEQUENCE</scope>
    <source>
        <strain evidence="1">EC-137</strain>
    </source>
</reference>
<sequence length="309" mass="34375">MASSKLTGTRLFWECFKLTRLHKFPLGSLVIIWPAAFGVAMASYATRATLEDFLVKIGLFTLGGTCLHSSFCVLNDIYDRDLDGQVERTKTRPLVTGAISLPLAWFVFLCCLSTTALLLSFANSSAVFFGMLSLPLHFIYPYSKRFTWWPQAWLGISNGWSFFVGWISVSGTEVSHAQVKAMLAMYGCMICWTIYFDTIYATQDRKDDERVGIKSTARLFGAQLHFITALFATAMVALLVTGGTFNDHGLPYFAVSCPAAAVYFLWQMASWDINNDQQSGELFKGNGYLGFVIFAGMAADVMWTRPALV</sequence>
<proteinExistence type="predicted"/>
<gene>
    <name evidence="1" type="ORF">K488DRAFT_43195</name>
</gene>
<keyword evidence="2" id="KW-1185">Reference proteome</keyword>
<dbReference type="Proteomes" id="UP000814128">
    <property type="component" value="Unassembled WGS sequence"/>
</dbReference>
<comment type="caution">
    <text evidence="1">The sequence shown here is derived from an EMBL/GenBank/DDBJ whole genome shotgun (WGS) entry which is preliminary data.</text>
</comment>
<evidence type="ECO:0000313" key="1">
    <source>
        <dbReference type="EMBL" id="KAI0035462.1"/>
    </source>
</evidence>
<evidence type="ECO:0000313" key="2">
    <source>
        <dbReference type="Proteomes" id="UP000814128"/>
    </source>
</evidence>
<protein>
    <submittedName>
        <fullName evidence="1">UbiA prenyltransferase family</fullName>
    </submittedName>
</protein>
<name>A0ACB8QUW7_9AGAM</name>
<dbReference type="EMBL" id="MU273484">
    <property type="protein sequence ID" value="KAI0035462.1"/>
    <property type="molecule type" value="Genomic_DNA"/>
</dbReference>